<name>A0A0E9Y2A4_ANGAN</name>
<reference evidence="2" key="2">
    <citation type="journal article" date="2015" name="Fish Shellfish Immunol.">
        <title>Early steps in the European eel (Anguilla anguilla)-Vibrio vulnificus interaction in the gills: Role of the RtxA13 toxin.</title>
        <authorList>
            <person name="Callol A."/>
            <person name="Pajuelo D."/>
            <person name="Ebbesson L."/>
            <person name="Teles M."/>
            <person name="MacKenzie S."/>
            <person name="Amaro C."/>
        </authorList>
    </citation>
    <scope>NUCLEOTIDE SEQUENCE</scope>
</reference>
<evidence type="ECO:0000313" key="2">
    <source>
        <dbReference type="EMBL" id="JAI08194.1"/>
    </source>
</evidence>
<reference evidence="2" key="1">
    <citation type="submission" date="2014-11" db="EMBL/GenBank/DDBJ databases">
        <authorList>
            <person name="Amaro Gonzalez C."/>
        </authorList>
    </citation>
    <scope>NUCLEOTIDE SEQUENCE</scope>
</reference>
<feature type="transmembrane region" description="Helical" evidence="1">
    <location>
        <begin position="25"/>
        <end position="48"/>
    </location>
</feature>
<accession>A0A0E9Y2A4</accession>
<keyword evidence="1" id="KW-1133">Transmembrane helix</keyword>
<organism evidence="2">
    <name type="scientific">Anguilla anguilla</name>
    <name type="common">European freshwater eel</name>
    <name type="synonym">Muraena anguilla</name>
    <dbReference type="NCBI Taxonomy" id="7936"/>
    <lineage>
        <taxon>Eukaryota</taxon>
        <taxon>Metazoa</taxon>
        <taxon>Chordata</taxon>
        <taxon>Craniata</taxon>
        <taxon>Vertebrata</taxon>
        <taxon>Euteleostomi</taxon>
        <taxon>Actinopterygii</taxon>
        <taxon>Neopterygii</taxon>
        <taxon>Teleostei</taxon>
        <taxon>Anguilliformes</taxon>
        <taxon>Anguillidae</taxon>
        <taxon>Anguilla</taxon>
    </lineage>
</organism>
<protein>
    <submittedName>
        <fullName evidence="2">Uncharacterized protein</fullName>
    </submittedName>
</protein>
<sequence>MRCTGQGLKVMQACKMSLYAGDLSFLAASEAGAGLATASTFLGLLLMWPMRILSGLLESKDM</sequence>
<evidence type="ECO:0000256" key="1">
    <source>
        <dbReference type="SAM" id="Phobius"/>
    </source>
</evidence>
<dbReference type="AlphaFoldDB" id="A0A0E9Y2A4"/>
<keyword evidence="1" id="KW-0812">Transmembrane</keyword>
<proteinExistence type="predicted"/>
<keyword evidence="1" id="KW-0472">Membrane</keyword>
<dbReference type="EMBL" id="GBXM01000384">
    <property type="protein sequence ID" value="JAI08194.1"/>
    <property type="molecule type" value="Transcribed_RNA"/>
</dbReference>